<dbReference type="GO" id="GO:0140658">
    <property type="term" value="F:ATP-dependent chromatin remodeler activity"/>
    <property type="evidence" value="ECO:0007669"/>
    <property type="project" value="TreeGrafter"/>
</dbReference>
<gene>
    <name evidence="11" type="ORF">CALVIDRAFT_502015</name>
</gene>
<dbReference type="SUPFAM" id="SSF54160">
    <property type="entry name" value="Chromo domain-like"/>
    <property type="match status" value="1"/>
</dbReference>
<dbReference type="InterPro" id="IPR014001">
    <property type="entry name" value="Helicase_ATP-bd"/>
</dbReference>
<dbReference type="SUPFAM" id="SSF52540">
    <property type="entry name" value="P-loop containing nucleoside triphosphate hydrolases"/>
    <property type="match status" value="2"/>
</dbReference>
<sequence>MTSTPVPATPPPAELLVLDHISPPRDISLDDYQYTKLPPIPIGAFTVESQEQAEEGEEAKQLKSILGHEMKKKDLYYYVEMTDGSVERMAAEDVQKRRDLLRIYEMKSRNGKLRAFDPRTDPRLSALKIKIDVRKTQIQRSPSYEPEPGGDGYSTLTSPPLTTPPETSEPTTEEDLGSDGAYSEGAYSEDTDTVRPTRRSARTATQSAPRKHGPSPKKTRARAREMEASEEVTESEYGESEIDVDSDSDMYEDTPVRRGVKGKKFVRGRPPPHLELGDLYEMTKNTPSERELAKIDSLHAHRETCEKCRQKPAHLLRKKGRRKQTQPRSKYDDTIVHDGDDKQPEELGGWLKCMRCCHVAHWDCVSPAQRLEVIRAVRATTGKPVWQGLPMGEMSAYLCGSCTRGAECMGCGKIVPEGVDRSKAEKSKTPASSRQKTPVPGENIKPEASNSKEASNELMDIDYPDRKDTPLSLELGTPEESSPLLFRCTRCKRASHYACMSNPPRALSLASDSRLPLDELAQHYQQAWECDQCERWRFPVELVLAWRAAPGVNAKVEARRPANYKAPLKREYLIKWQDRSFARLEWVPHAWLAAVSGARLKNFLDGGRKIELLAEGGAVAFETSSGGSSGPEPEAESRIPEAWRRIDRLLDVRFWKPNAKMKGTVKRAAQRPSKRKSTKRSGSVLSDSQVEDVLELSDDIESADSDSEETDLRVAIMREGQEPAENDIEDAEGRIQRLKRQRAKRIDITEDDVKDIAWCYIKWEDLGYEQATWDSPYPRKGQPFEGMERAFHIFVQGRTISHRPLTAPEIQRLDRAYAKAGKPEELTEQPDFAKGGTLFPFQLQGVSWLWLQWWQKRSAILADEMGLGKTVQVITFLNLIYSRFQVSPFLIVVPNSTLTNWTREFARWAPNMHVTPFFGEAAARKTIKEYELFHTGRAGYRGKDRRPELSTDVIITSYETVTGSDRSVFNSVSRWEVLVVDESQKIKNDSSLIFKRLREMNSAHRVLMTGTPLNNNIRELFNLMHFLDPDNWNDLDRLEREYAELDEEKIKQLHTELKPYFLRRIKEDELDLPARNEVIVPLSMSTLQKEVYRGLLSRNAELIGQLVGNISASTTKAAQIKKGSLNNLLMELRKCLQHPYLVSRDLEPKDLPDAELHRVFMDASTKLVFLKSMLRQLKERGHRVLLFSQFVIALDIVEDFLIGEGFKYMRLDGNTKQSDRQKGLDQFNQEGSEYFIYLLSTRAGGVGINLTSADTVIIFDPDFNPHMDHQAIARAHRIGQTKPVLVFKLMVKDSAEEKIVQAGKKKLILDHLIVQKMDVEDEGMNDVQTILSFGARALFEEEAGKKMQEIAYSDQDIHNLIVKTEDDGKTMTEKKSNESTKAKGLAFDFAKVWEASKGALEELQDDTAPEQQGERLQDFWTSVAKRAAAEEAERQSKIILGRGGRRAAAAAVPKYFAEDEMKQKRKKKKDASKNTDNENDQEPKPRSGDDSDAAEGSDFVAPSEESVSDDDDIVALDGPGMLPDDVDVYLPSPEKPKKSRPRKNQLLQVAPVGSSAPLPPHLTSDTSITPAPRVTYGLPSNPYSQSSQHIIAPPGGTVSPFFAPGPPRPQPAARHLGPKPEAFVTEVATIPMGAAPTNPPRHHARSELSQPRIISPHAAALPSMTGPPMRPIRPLTPHSDDASETGEQDGPCSLCGEVHGAGQCRKLRDIASLEAVKERILASNETDETRIPALALINDLLTAAHGQRSQLAQPPAALSRKRTHELSSAQMAGLTSPRIGPPAKRRKSSTHAYPVSGATTSGNQNISPSRGSVRTTFATVPPPPLVSRIALTQTNGAASMEPCPHCGGNIHNPAQCAVLAASPLALKRAITKLSGDPQRQQYVEELKKLLLKRHGIPYSDSPAPRLVSGPSRQGIQGVPVNAPLQSLGNSSGSGRHGILGVPVNAPLQSLGGASGPIRQGIRGVPVNAPLQSLGNSGFPARAHPLSQIATSNALNATGCLICHRPGHPTKDCPTIQFMNDSQLKSAAKALKRVQGTVAPGEAVAGINAVWHKRAELKAMKRARKKQLANASHPPASPGAEVIELSD</sequence>
<evidence type="ECO:0000259" key="9">
    <source>
        <dbReference type="PROSITE" id="PS51192"/>
    </source>
</evidence>
<keyword evidence="12" id="KW-1185">Reference proteome</keyword>
<feature type="region of interest" description="Disordered" evidence="7">
    <location>
        <begin position="420"/>
        <end position="476"/>
    </location>
</feature>
<feature type="compositionally biased region" description="Polar residues" evidence="7">
    <location>
        <begin position="1797"/>
        <end position="1818"/>
    </location>
</feature>
<evidence type="ECO:0000256" key="2">
    <source>
        <dbReference type="ARBA" id="ARBA00022741"/>
    </source>
</evidence>
<dbReference type="SMART" id="SM00487">
    <property type="entry name" value="DEXDc"/>
    <property type="match status" value="1"/>
</dbReference>
<organism evidence="11 12">
    <name type="scientific">Calocera viscosa (strain TUFC12733)</name>
    <dbReference type="NCBI Taxonomy" id="1330018"/>
    <lineage>
        <taxon>Eukaryota</taxon>
        <taxon>Fungi</taxon>
        <taxon>Dikarya</taxon>
        <taxon>Basidiomycota</taxon>
        <taxon>Agaricomycotina</taxon>
        <taxon>Dacrymycetes</taxon>
        <taxon>Dacrymycetales</taxon>
        <taxon>Dacrymycetaceae</taxon>
        <taxon>Calocera</taxon>
    </lineage>
</organism>
<feature type="compositionally biased region" description="Basic residues" evidence="7">
    <location>
        <begin position="209"/>
        <end position="221"/>
    </location>
</feature>
<dbReference type="GO" id="GO:0000785">
    <property type="term" value="C:chromatin"/>
    <property type="evidence" value="ECO:0007669"/>
    <property type="project" value="TreeGrafter"/>
</dbReference>
<feature type="region of interest" description="Disordered" evidence="7">
    <location>
        <begin position="661"/>
        <end position="689"/>
    </location>
</feature>
<comment type="subcellular location">
    <subcellularLocation>
        <location evidence="1">Nucleus</location>
    </subcellularLocation>
</comment>
<dbReference type="SMART" id="SM00490">
    <property type="entry name" value="HELICc"/>
    <property type="match status" value="1"/>
</dbReference>
<keyword evidence="3" id="KW-0378">Hydrolase</keyword>
<dbReference type="PROSITE" id="PS51194">
    <property type="entry name" value="HELICASE_CTER"/>
    <property type="match status" value="1"/>
</dbReference>
<feature type="domain" description="Helicase C-terminal" evidence="10">
    <location>
        <begin position="1169"/>
        <end position="1320"/>
    </location>
</feature>
<dbReference type="EMBL" id="KV417297">
    <property type="protein sequence ID" value="KZO94023.1"/>
    <property type="molecule type" value="Genomic_DNA"/>
</dbReference>
<dbReference type="GO" id="GO:0042393">
    <property type="term" value="F:histone binding"/>
    <property type="evidence" value="ECO:0007669"/>
    <property type="project" value="TreeGrafter"/>
</dbReference>
<dbReference type="InterPro" id="IPR027417">
    <property type="entry name" value="P-loop_NTPase"/>
</dbReference>
<evidence type="ECO:0000256" key="3">
    <source>
        <dbReference type="ARBA" id="ARBA00022801"/>
    </source>
</evidence>
<dbReference type="PROSITE" id="PS50158">
    <property type="entry name" value="ZF_CCHC"/>
    <property type="match status" value="1"/>
</dbReference>
<feature type="region of interest" description="Disordered" evidence="7">
    <location>
        <begin position="1459"/>
        <end position="1565"/>
    </location>
</feature>
<feature type="compositionally biased region" description="Low complexity" evidence="7">
    <location>
        <begin position="154"/>
        <end position="170"/>
    </location>
</feature>
<feature type="region of interest" description="Disordered" evidence="7">
    <location>
        <begin position="1751"/>
        <end position="1819"/>
    </location>
</feature>
<dbReference type="PANTHER" id="PTHR45623">
    <property type="entry name" value="CHROMODOMAIN-HELICASE-DNA-BINDING PROTEIN 3-RELATED-RELATED"/>
    <property type="match status" value="1"/>
</dbReference>
<keyword evidence="6" id="KW-0862">Zinc</keyword>
<keyword evidence="6" id="KW-0863">Zinc-finger</keyword>
<evidence type="ECO:0000256" key="1">
    <source>
        <dbReference type="ARBA" id="ARBA00004123"/>
    </source>
</evidence>
<dbReference type="CDD" id="cd18793">
    <property type="entry name" value="SF2_C_SNF"/>
    <property type="match status" value="1"/>
</dbReference>
<feature type="compositionally biased region" description="Basic residues" evidence="7">
    <location>
        <begin position="663"/>
        <end position="679"/>
    </location>
</feature>
<keyword evidence="6" id="KW-0479">Metal-binding</keyword>
<feature type="domain" description="Helicase ATP-binding" evidence="9">
    <location>
        <begin position="850"/>
        <end position="1030"/>
    </location>
</feature>
<feature type="region of interest" description="Disordered" evidence="7">
    <location>
        <begin position="137"/>
        <end position="254"/>
    </location>
</feature>
<evidence type="ECO:0000313" key="12">
    <source>
        <dbReference type="Proteomes" id="UP000076738"/>
    </source>
</evidence>
<dbReference type="Pfam" id="PF00176">
    <property type="entry name" value="SNF2-rel_dom"/>
    <property type="match status" value="1"/>
</dbReference>
<dbReference type="Pfam" id="PF00271">
    <property type="entry name" value="Helicase_C"/>
    <property type="match status" value="1"/>
</dbReference>
<reference evidence="11 12" key="1">
    <citation type="journal article" date="2016" name="Mol. Biol. Evol.">
        <title>Comparative Genomics of Early-Diverging Mushroom-Forming Fungi Provides Insights into the Origins of Lignocellulose Decay Capabilities.</title>
        <authorList>
            <person name="Nagy L.G."/>
            <person name="Riley R."/>
            <person name="Tritt A."/>
            <person name="Adam C."/>
            <person name="Daum C."/>
            <person name="Floudas D."/>
            <person name="Sun H."/>
            <person name="Yadav J.S."/>
            <person name="Pangilinan J."/>
            <person name="Larsson K.H."/>
            <person name="Matsuura K."/>
            <person name="Barry K."/>
            <person name="Labutti K."/>
            <person name="Kuo R."/>
            <person name="Ohm R.A."/>
            <person name="Bhattacharya S.S."/>
            <person name="Shirouzu T."/>
            <person name="Yoshinaga Y."/>
            <person name="Martin F.M."/>
            <person name="Grigoriev I.V."/>
            <person name="Hibbett D.S."/>
        </authorList>
    </citation>
    <scope>NUCLEOTIDE SEQUENCE [LARGE SCALE GENOMIC DNA]</scope>
    <source>
        <strain evidence="11 12">TUFC12733</strain>
    </source>
</reference>
<dbReference type="Gene3D" id="3.40.50.300">
    <property type="entry name" value="P-loop containing nucleotide triphosphate hydrolases"/>
    <property type="match status" value="1"/>
</dbReference>
<evidence type="ECO:0000256" key="5">
    <source>
        <dbReference type="ARBA" id="ARBA00023242"/>
    </source>
</evidence>
<feature type="compositionally biased region" description="Basic and acidic residues" evidence="7">
    <location>
        <begin position="1471"/>
        <end position="1489"/>
    </location>
</feature>
<feature type="region of interest" description="Disordered" evidence="7">
    <location>
        <begin position="316"/>
        <end position="337"/>
    </location>
</feature>
<accession>A0A167JWZ8</accession>
<dbReference type="InterPro" id="IPR016197">
    <property type="entry name" value="Chromo-like_dom_sf"/>
</dbReference>
<evidence type="ECO:0000256" key="4">
    <source>
        <dbReference type="ARBA" id="ARBA00022840"/>
    </source>
</evidence>
<evidence type="ECO:0000259" key="10">
    <source>
        <dbReference type="PROSITE" id="PS51194"/>
    </source>
</evidence>
<feature type="compositionally biased region" description="Acidic residues" evidence="7">
    <location>
        <begin position="228"/>
        <end position="252"/>
    </location>
</feature>
<proteinExistence type="predicted"/>
<evidence type="ECO:0000256" key="7">
    <source>
        <dbReference type="SAM" id="MobiDB-lite"/>
    </source>
</evidence>
<dbReference type="InterPro" id="IPR000330">
    <property type="entry name" value="SNF2_N"/>
</dbReference>
<dbReference type="GO" id="GO:0003677">
    <property type="term" value="F:DNA binding"/>
    <property type="evidence" value="ECO:0007669"/>
    <property type="project" value="TreeGrafter"/>
</dbReference>
<protein>
    <submittedName>
        <fullName evidence="11">Uncharacterized protein</fullName>
    </submittedName>
</protein>
<keyword evidence="5" id="KW-0539">Nucleus</keyword>
<dbReference type="GO" id="GO:0005634">
    <property type="term" value="C:nucleus"/>
    <property type="evidence" value="ECO:0007669"/>
    <property type="project" value="UniProtKB-SubCell"/>
</dbReference>
<dbReference type="Gene3D" id="3.40.50.10810">
    <property type="entry name" value="Tandem AAA-ATPase domain"/>
    <property type="match status" value="1"/>
</dbReference>
<feature type="domain" description="CCHC-type" evidence="8">
    <location>
        <begin position="1999"/>
        <end position="2013"/>
    </location>
</feature>
<keyword evidence="4" id="KW-0067">ATP-binding</keyword>
<dbReference type="OrthoDB" id="5857104at2759"/>
<dbReference type="GO" id="GO:0016887">
    <property type="term" value="F:ATP hydrolysis activity"/>
    <property type="evidence" value="ECO:0007669"/>
    <property type="project" value="TreeGrafter"/>
</dbReference>
<dbReference type="GO" id="GO:0005524">
    <property type="term" value="F:ATP binding"/>
    <property type="evidence" value="ECO:0007669"/>
    <property type="project" value="UniProtKB-KW"/>
</dbReference>
<dbReference type="GO" id="GO:0003682">
    <property type="term" value="F:chromatin binding"/>
    <property type="evidence" value="ECO:0007669"/>
    <property type="project" value="TreeGrafter"/>
</dbReference>
<dbReference type="InterPro" id="IPR049730">
    <property type="entry name" value="SNF2/RAD54-like_C"/>
</dbReference>
<dbReference type="PANTHER" id="PTHR45623:SF17">
    <property type="entry name" value="CHROMODOMAIN-HELICASE-DNA-BINDING PROTEIN 3-RELATED"/>
    <property type="match status" value="1"/>
</dbReference>
<evidence type="ECO:0000259" key="8">
    <source>
        <dbReference type="PROSITE" id="PS50158"/>
    </source>
</evidence>
<name>A0A167JWZ8_CALVF</name>
<dbReference type="InterPro" id="IPR001878">
    <property type="entry name" value="Znf_CCHC"/>
</dbReference>
<dbReference type="InterPro" id="IPR001650">
    <property type="entry name" value="Helicase_C-like"/>
</dbReference>
<evidence type="ECO:0000256" key="6">
    <source>
        <dbReference type="PROSITE-ProRule" id="PRU00047"/>
    </source>
</evidence>
<dbReference type="PROSITE" id="PS51192">
    <property type="entry name" value="HELICASE_ATP_BIND_1"/>
    <property type="match status" value="1"/>
</dbReference>
<dbReference type="Proteomes" id="UP000076738">
    <property type="component" value="Unassembled WGS sequence"/>
</dbReference>
<feature type="region of interest" description="Disordered" evidence="7">
    <location>
        <begin position="2065"/>
        <end position="2086"/>
    </location>
</feature>
<dbReference type="InterPro" id="IPR038718">
    <property type="entry name" value="SNF2-like_sf"/>
</dbReference>
<evidence type="ECO:0000313" key="11">
    <source>
        <dbReference type="EMBL" id="KZO94023.1"/>
    </source>
</evidence>
<dbReference type="GO" id="GO:0008270">
    <property type="term" value="F:zinc ion binding"/>
    <property type="evidence" value="ECO:0007669"/>
    <property type="project" value="UniProtKB-KW"/>
</dbReference>
<keyword evidence="2" id="KW-0547">Nucleotide-binding</keyword>
<dbReference type="STRING" id="1330018.A0A167JWZ8"/>
<feature type="compositionally biased region" description="Basic residues" evidence="7">
    <location>
        <begin position="316"/>
        <end position="325"/>
    </location>
</feature>